<dbReference type="InterPro" id="IPR041657">
    <property type="entry name" value="HTH_17"/>
</dbReference>
<evidence type="ECO:0000259" key="1">
    <source>
        <dbReference type="Pfam" id="PF12728"/>
    </source>
</evidence>
<keyword evidence="3" id="KW-1185">Reference proteome</keyword>
<reference evidence="2" key="2">
    <citation type="submission" date="2020-09" db="EMBL/GenBank/DDBJ databases">
        <authorList>
            <person name="Sun Q."/>
            <person name="Sedlacek I."/>
        </authorList>
    </citation>
    <scope>NUCLEOTIDE SEQUENCE</scope>
    <source>
        <strain evidence="2">CCM 8711</strain>
    </source>
</reference>
<evidence type="ECO:0000313" key="3">
    <source>
        <dbReference type="Proteomes" id="UP000662074"/>
    </source>
</evidence>
<sequence length="92" mass="10471">MTMASIEIITKEDLMAFKADLLKELTSLIQPQLKDERQWLKSREVRDLLGISAGTLQNLRINRKIKFTKIGGTVFYSNSDIKKLLTGEGEVM</sequence>
<proteinExistence type="predicted"/>
<dbReference type="Pfam" id="PF12728">
    <property type="entry name" value="HTH_17"/>
    <property type="match status" value="1"/>
</dbReference>
<feature type="domain" description="Helix-turn-helix" evidence="1">
    <location>
        <begin position="39"/>
        <end position="86"/>
    </location>
</feature>
<name>A0A917N1W7_9SPHI</name>
<dbReference type="PANTHER" id="PTHR34585:SF22">
    <property type="entry name" value="HELIX-TURN-HELIX DOMAIN-CONTAINING PROTEIN"/>
    <property type="match status" value="1"/>
</dbReference>
<dbReference type="EMBL" id="BMDO01000007">
    <property type="protein sequence ID" value="GGI51336.1"/>
    <property type="molecule type" value="Genomic_DNA"/>
</dbReference>
<dbReference type="InterPro" id="IPR009061">
    <property type="entry name" value="DNA-bd_dom_put_sf"/>
</dbReference>
<dbReference type="Proteomes" id="UP000662074">
    <property type="component" value="Unassembled WGS sequence"/>
</dbReference>
<reference evidence="2" key="1">
    <citation type="journal article" date="2014" name="Int. J. Syst. Evol. Microbiol.">
        <title>Complete genome sequence of Corynebacterium casei LMG S-19264T (=DSM 44701T), isolated from a smear-ripened cheese.</title>
        <authorList>
            <consortium name="US DOE Joint Genome Institute (JGI-PGF)"/>
            <person name="Walter F."/>
            <person name="Albersmeier A."/>
            <person name="Kalinowski J."/>
            <person name="Ruckert C."/>
        </authorList>
    </citation>
    <scope>NUCLEOTIDE SEQUENCE</scope>
    <source>
        <strain evidence="2">CCM 8711</strain>
    </source>
</reference>
<protein>
    <submittedName>
        <fullName evidence="2">Transcriptional regulator</fullName>
    </submittedName>
</protein>
<comment type="caution">
    <text evidence="2">The sequence shown here is derived from an EMBL/GenBank/DDBJ whole genome shotgun (WGS) entry which is preliminary data.</text>
</comment>
<dbReference type="PANTHER" id="PTHR34585">
    <property type="match status" value="1"/>
</dbReference>
<evidence type="ECO:0000313" key="2">
    <source>
        <dbReference type="EMBL" id="GGI51336.1"/>
    </source>
</evidence>
<dbReference type="AlphaFoldDB" id="A0A917N1W7"/>
<dbReference type="SUPFAM" id="SSF46955">
    <property type="entry name" value="Putative DNA-binding domain"/>
    <property type="match status" value="1"/>
</dbReference>
<organism evidence="2 3">
    <name type="scientific">Mucilaginibacter galii</name>
    <dbReference type="NCBI Taxonomy" id="2005073"/>
    <lineage>
        <taxon>Bacteria</taxon>
        <taxon>Pseudomonadati</taxon>
        <taxon>Bacteroidota</taxon>
        <taxon>Sphingobacteriia</taxon>
        <taxon>Sphingobacteriales</taxon>
        <taxon>Sphingobacteriaceae</taxon>
        <taxon>Mucilaginibacter</taxon>
    </lineage>
</organism>
<accession>A0A917N1W7</accession>
<gene>
    <name evidence="2" type="ORF">GCM10011425_25480</name>
</gene>